<proteinExistence type="predicted"/>
<protein>
    <submittedName>
        <fullName evidence="2">Uncharacterized protein</fullName>
    </submittedName>
</protein>
<dbReference type="EMBL" id="CP036263">
    <property type="protein sequence ID" value="QDT01080.1"/>
    <property type="molecule type" value="Genomic_DNA"/>
</dbReference>
<feature type="signal peptide" evidence="1">
    <location>
        <begin position="1"/>
        <end position="22"/>
    </location>
</feature>
<reference evidence="2 3" key="1">
    <citation type="submission" date="2019-02" db="EMBL/GenBank/DDBJ databases">
        <title>Deep-cultivation of Planctomycetes and their phenomic and genomic characterization uncovers novel biology.</title>
        <authorList>
            <person name="Wiegand S."/>
            <person name="Jogler M."/>
            <person name="Boedeker C."/>
            <person name="Pinto D."/>
            <person name="Vollmers J."/>
            <person name="Rivas-Marin E."/>
            <person name="Kohn T."/>
            <person name="Peeters S.H."/>
            <person name="Heuer A."/>
            <person name="Rast P."/>
            <person name="Oberbeckmann S."/>
            <person name="Bunk B."/>
            <person name="Jeske O."/>
            <person name="Meyerdierks A."/>
            <person name="Storesund J.E."/>
            <person name="Kallscheuer N."/>
            <person name="Luecker S."/>
            <person name="Lage O.M."/>
            <person name="Pohl T."/>
            <person name="Merkel B.J."/>
            <person name="Hornburger P."/>
            <person name="Mueller R.-W."/>
            <person name="Bruemmer F."/>
            <person name="Labrenz M."/>
            <person name="Spormann A.M."/>
            <person name="Op den Camp H."/>
            <person name="Overmann J."/>
            <person name="Amann R."/>
            <person name="Jetten M.S.M."/>
            <person name="Mascher T."/>
            <person name="Medema M.H."/>
            <person name="Devos D.P."/>
            <person name="Kaster A.-K."/>
            <person name="Ovreas L."/>
            <person name="Rohde M."/>
            <person name="Galperin M.Y."/>
            <person name="Jogler C."/>
        </authorList>
    </citation>
    <scope>NUCLEOTIDE SEQUENCE [LARGE SCALE GENOMIC DNA]</scope>
    <source>
        <strain evidence="2 3">HG15A2</strain>
    </source>
</reference>
<gene>
    <name evidence="2" type="ORF">HG15A2_44220</name>
</gene>
<evidence type="ECO:0000256" key="1">
    <source>
        <dbReference type="SAM" id="SignalP"/>
    </source>
</evidence>
<dbReference type="OrthoDB" id="282809at2"/>
<accession>A0A517N1R4</accession>
<dbReference type="RefSeq" id="WP_145063014.1">
    <property type="nucleotide sequence ID" value="NZ_CP036263.1"/>
</dbReference>
<organism evidence="2 3">
    <name type="scientific">Adhaeretor mobilis</name>
    <dbReference type="NCBI Taxonomy" id="1930276"/>
    <lineage>
        <taxon>Bacteria</taxon>
        <taxon>Pseudomonadati</taxon>
        <taxon>Planctomycetota</taxon>
        <taxon>Planctomycetia</taxon>
        <taxon>Pirellulales</taxon>
        <taxon>Lacipirellulaceae</taxon>
        <taxon>Adhaeretor</taxon>
    </lineage>
</organism>
<dbReference type="KEGG" id="amob:HG15A2_44220"/>
<name>A0A517N1R4_9BACT</name>
<keyword evidence="1" id="KW-0732">Signal</keyword>
<feature type="chain" id="PRO_5022033117" evidence="1">
    <location>
        <begin position="23"/>
        <end position="128"/>
    </location>
</feature>
<keyword evidence="3" id="KW-1185">Reference proteome</keyword>
<dbReference type="Proteomes" id="UP000319852">
    <property type="component" value="Chromosome"/>
</dbReference>
<evidence type="ECO:0000313" key="2">
    <source>
        <dbReference type="EMBL" id="QDT01080.1"/>
    </source>
</evidence>
<evidence type="ECO:0000313" key="3">
    <source>
        <dbReference type="Proteomes" id="UP000319852"/>
    </source>
</evidence>
<sequence length="128" mass="15005" precursor="true">MTQRLANTALLVAIAATTWWQADETHAEGMYDRTISYQNKGDLFYNFHEGPEPSGTTADMYISPMPVPANVGHTYTTYQPLMPHEYLYKHTRSHYTYNRGAGWTRSKIRYRTYGLRLDHMLWKLNPHF</sequence>
<dbReference type="AlphaFoldDB" id="A0A517N1R4"/>